<gene>
    <name evidence="1" type="ORF">KHLLAP_LOCUS4918</name>
</gene>
<evidence type="ECO:0000313" key="1">
    <source>
        <dbReference type="EMBL" id="CAJ2504450.1"/>
    </source>
</evidence>
<dbReference type="AlphaFoldDB" id="A0AAI8VHD2"/>
<accession>A0AAI8VHD2</accession>
<evidence type="ECO:0000313" key="2">
    <source>
        <dbReference type="Proteomes" id="UP001295740"/>
    </source>
</evidence>
<name>A0AAI8VHD2_9PEZI</name>
<keyword evidence="2" id="KW-1185">Reference proteome</keyword>
<organism evidence="1 2">
    <name type="scientific">Anthostomella pinea</name>
    <dbReference type="NCBI Taxonomy" id="933095"/>
    <lineage>
        <taxon>Eukaryota</taxon>
        <taxon>Fungi</taxon>
        <taxon>Dikarya</taxon>
        <taxon>Ascomycota</taxon>
        <taxon>Pezizomycotina</taxon>
        <taxon>Sordariomycetes</taxon>
        <taxon>Xylariomycetidae</taxon>
        <taxon>Xylariales</taxon>
        <taxon>Xylariaceae</taxon>
        <taxon>Anthostomella</taxon>
    </lineage>
</organism>
<dbReference type="Proteomes" id="UP001295740">
    <property type="component" value="Unassembled WGS sequence"/>
</dbReference>
<dbReference type="EMBL" id="CAUWAG010000006">
    <property type="protein sequence ID" value="CAJ2504450.1"/>
    <property type="molecule type" value="Genomic_DNA"/>
</dbReference>
<comment type="caution">
    <text evidence="1">The sequence shown here is derived from an EMBL/GenBank/DDBJ whole genome shotgun (WGS) entry which is preliminary data.</text>
</comment>
<proteinExistence type="predicted"/>
<sequence length="152" mass="16865">MGSANYRVAQVKLVALARCSLQTFDLYTKLDIAPPFNVTAEIEIAGGSVSNTLFLYFDNDHRVGRWDKRVHDCESIPVDDTLRAIQVASAVFRNGIHTNARPTVLVKLLLAVKKQIKGLDTIIALAAARRLDQAGWATRVKCCLAGLERRTW</sequence>
<reference evidence="1" key="1">
    <citation type="submission" date="2023-10" db="EMBL/GenBank/DDBJ databases">
        <authorList>
            <person name="Hackl T."/>
        </authorList>
    </citation>
    <scope>NUCLEOTIDE SEQUENCE</scope>
</reference>
<protein>
    <submittedName>
        <fullName evidence="1">Uu.00g118440.m01.CDS01</fullName>
    </submittedName>
</protein>